<dbReference type="PROSITE" id="PS50093">
    <property type="entry name" value="PKD"/>
    <property type="match status" value="1"/>
</dbReference>
<feature type="domain" description="Fibronectin type-III" evidence="3">
    <location>
        <begin position="995"/>
        <end position="1095"/>
    </location>
</feature>
<dbReference type="Pfam" id="PF00041">
    <property type="entry name" value="fn3"/>
    <property type="match status" value="1"/>
</dbReference>
<dbReference type="Proteomes" id="UP000665020">
    <property type="component" value="Chromosome"/>
</dbReference>
<dbReference type="EMBL" id="CP046640">
    <property type="protein sequence ID" value="QTL97137.1"/>
    <property type="molecule type" value="Genomic_DNA"/>
</dbReference>
<gene>
    <name evidence="4" type="ORF">GM661_03680</name>
</gene>
<feature type="domain" description="Fibronectin type-III" evidence="3">
    <location>
        <begin position="1932"/>
        <end position="2035"/>
    </location>
</feature>
<accession>A0A8A7KE17</accession>
<dbReference type="SUPFAM" id="SSF49299">
    <property type="entry name" value="PKD domain"/>
    <property type="match status" value="1"/>
</dbReference>
<dbReference type="PANTHER" id="PTHR16897:SF2">
    <property type="entry name" value="OS03G0226600 PROTEIN"/>
    <property type="match status" value="1"/>
</dbReference>
<keyword evidence="5" id="KW-1185">Reference proteome</keyword>
<dbReference type="InterPro" id="IPR000601">
    <property type="entry name" value="PKD_dom"/>
</dbReference>
<dbReference type="Pfam" id="PF18911">
    <property type="entry name" value="PKD_4"/>
    <property type="match status" value="1"/>
</dbReference>
<evidence type="ECO:0000313" key="4">
    <source>
        <dbReference type="EMBL" id="QTL97137.1"/>
    </source>
</evidence>
<dbReference type="InterPro" id="IPR022409">
    <property type="entry name" value="PKD/Chitinase_dom"/>
</dbReference>
<sequence length="2841" mass="319199">MKEPYLNNKGGIDLYWRKSLLIICFFLIALFLVNLLTMAAEEIDNTTTVYELWQEMNEEESELKTAVLSEKQETAGEEIIEERGRYTKTFQQLGRKEMILYTEPVHYQDSQGNWQPIDTTIKKESSVKNMSKALAISNENSAYEDAIYDNDFKMKFARKLEQGIELSQGDYSLKIKLPGASSKYNEVKGSMKKYVEVWDNVDIQYNAFYDMLKESIILKNKEARNTFDFQLEMNTELSLKETEEGLILSDPATGDEIFELGRLFVFDKNTVEADYEHVDWQYQQQGKVINLQVVVDKEWLESSERSFPVVLDPWIKKISVSGSTKRRYWNFKEDKDQIIKWQAMIDTKSTGHRHSTKEHGIFYIKDLTTNSNLIYVKKGYKNDWSGSGYLSIKGNHNYQLFVQRYRLKAKRPGNPYYKRGTTWAKITFYDEPTLNPVTPKLLDQKGNTKYYPSLSKLNWTYSDPQGFAQQKVNIVVQKKGDSGVWANFLTTNDLNYSAQNYPVNNEQFTTDEYRWRIKGYNSKIWSDYSYWSNFMVDKLPPWPANGFGFAASLNLTKASKEETIRDAYSQGKKLAYTLEWNKFVDTDENQPVGSGLKEQILQYKQDGKGWQELSRPGPGQAATNFIVDWNSNYKFRIKAEDHVGNTSVWYPGSSNYAEFSTPSKPTRFKEIQFIDNKIKVEFYCHKLANAYQIKWKNTADDSIKGQTEWIKIPADYTGETYTYTIAPREIGFKYNQDYEISIATCNTENDELIVYNDPTSFQVANQPPLTPELKSPAADSYLTTTNLKLCGEKTSDPDGQQISYIFIVESLTSNQASELEWVKYGEYAGTVSEKGVETPVVLKDGHYRWKLRATDGLVDSDSVYRELYIDTTAPKTPVFQLQTTTGETISSTKQSQLLIYLEDYSRDYEQYPYPADQERINDLAIFKISSNLDQTMTVNKSELVNDQFIYQLEEVNGEHQLTVTSVDRAGNKASSTKSIIYDDQKPAKITFTEETSSYLSNSINQETGMVRVEFNWPPAVDKPVTVKNSGIASYLVELKRVAAGTTDLYETTVPSIIIDQLDFNEELSLRVKAIDGAGNQGPWSETVSWFTAAEPTALELDSISIEEQSAGLYQKMARLLIAQGDFQYYKIHRLNLSNTAEEELITPAIYDSLVYSQQVAPHQHYQYFIKTYNDNEHSTDGRVYGMTTELTVPNSLPTVPVIVVSGVNENGYLNTDTATININSTDLFGHSFSYCVDYDNDDLSYHFLVEEDGQPLIDKSTTVPSLALSNLKEGSTYQIQVGVTDKVKNQHGEFEYVAADNYSFTVDTESPVITMSEAAADYVAEQVIKIQAVDKLSQLKSITYKWGETGQLQAVPENGQLQALHGENKLIVIAVDKAGNQSSSSRVYRVDTTAPKIKAVHLEDSQQYQGNYFVTNDQEIYLSLEFAEDLTNIKAYYYGLIDESQSLSSITRDDLTKVEVNGIKGYTGEQLVQADLSVDHKYYPVMIVTNSVGRSTAIQKIEPGFYVDNSSPEIKFSVEGLVNNQKGRFLTEPGGLKISQEISDQESGIREIYYGISSQLHGETSWFASLEELKKGTNFQEGKTYYLAVKAVNNLGLVNSSYSEGFLVDTEKPEFIKLILGEELPAGLNSYIQRRNDYLPVSWLVNDISRISKYYYQLGTASGQGDISRNFPGADPEGWLEYDSTAYQASFRISSPADTYPDGIYYLTVKAVDVAGNERVSTTEGMEINTQLAPVPTIRTDGSYLPSKDYLHFIIEMVNPAQEISAYYYWIEDTSGKTVLDRKKVKTTAEIIDVDENEVSFQDGQAYYIYAQVQYLDGSSSESGFARVNIDSTAPELLSISVPDYASKEELSISWVAEEDYSQLSYQVKLGSQINSGDILDWVDIGTRQEAVFDNLDLTDGQFVYATIKAVNSSGLSAVKASQAIVIDNTSPPVPVVIDGGLYSIDDQQLSLDWRWTRPDPESGIRNYQVALLSSRNINADTAWVNVGAEQTNYTFKQQLRNGQKYYMAVKAINGAGLSSMELTDGIVIDVTKPAPPRIDDHGDYTDSLTTLEGTFNGSLDPESGIASFYYSLGTYSLPAKLVKEEEVGSTVISRNDLSLQVGEVYFFKAMAKNQAGLLSARTSSNGIMVVEPDRPKVSKIEDGGDFTINNDSLSFVWELDDPTVPFESYQYALVDSKDAEIANWSSTRKNQLTLKAEDLYGEGGLFEDGKTYYLAVRAVNMLGTPTTVKISDGITVDATPPTPAVLGVDRYTNNSFSLQWSCTDPDTKITGYQYAIGSSRGGTEITEGWRAIDLSHLNQGESSERIDRSINLALQHEGRYYLTVKAVNETGLWSQEASSSVIIADLEKPSLPLVTTESNSIPSYVNKKDLIENIAFSTEDSLSGIAAYRYQVVSRQDISGGLSGEIKYTDDFLKLYQNDDLDIDGLELVEGQTYYVAIQSVDRTGNWSGIGYSQPIIVDTIKPVLKFKTELAELVSNDGYMEIEWSTNEGGTIYYRTVPLDENGLPLNEPAFSSQVVVNYNDSFDFQESTYGRYEFQLYQVDLAGNATGLIKQLVRYNQPPVVSISGDSTNYKGHSIKFTGQVTDDTGPAKYSWRIGDYQVEKVVGVDEKPAEFSYQFLEIGTYQLELEVADHDGAATKESWEIIITNTLEGPLVLDETWSGEMQMRGTVVVPEGISLTIEPGTLISFPDSAYLIIKGEFEASGTVNMPITISGTYWSGLLIRQTAQVTELNYLLLSEAERGLTLEKQDITLKDCSLLDNKIGIHLHGSSPEINNCKISGNEVYGVKEELASKPVLVDCIFNKNGNDYYHYLLTNISLDKLNSLAGNSGNLSQEEGDDER</sequence>
<dbReference type="CDD" id="cd00146">
    <property type="entry name" value="PKD"/>
    <property type="match status" value="1"/>
</dbReference>
<evidence type="ECO:0000259" key="2">
    <source>
        <dbReference type="PROSITE" id="PS50093"/>
    </source>
</evidence>
<dbReference type="InterPro" id="IPR039448">
    <property type="entry name" value="Beta_helix"/>
</dbReference>
<dbReference type="Pfam" id="PF13229">
    <property type="entry name" value="Beta_helix"/>
    <property type="match status" value="1"/>
</dbReference>
<reference evidence="4" key="1">
    <citation type="submission" date="2019-12" db="EMBL/GenBank/DDBJ databases">
        <authorList>
            <person name="zhang j."/>
            <person name="sun C.M."/>
        </authorList>
    </citation>
    <scope>NUCLEOTIDE SEQUENCE</scope>
    <source>
        <strain evidence="4">NS-1</strain>
    </source>
</reference>
<dbReference type="Gene3D" id="2.60.40.10">
    <property type="entry name" value="Immunoglobulins"/>
    <property type="match status" value="4"/>
</dbReference>
<dbReference type="InterPro" id="IPR013783">
    <property type="entry name" value="Ig-like_fold"/>
</dbReference>
<name>A0A8A7KE17_9FIRM</name>
<keyword evidence="1" id="KW-1133">Transmembrane helix</keyword>
<keyword evidence="1" id="KW-0472">Membrane</keyword>
<evidence type="ECO:0000313" key="5">
    <source>
        <dbReference type="Proteomes" id="UP000665020"/>
    </source>
</evidence>
<organism evidence="4 5">
    <name type="scientific">Iocasia fonsfrigidae</name>
    <dbReference type="NCBI Taxonomy" id="2682810"/>
    <lineage>
        <taxon>Bacteria</taxon>
        <taxon>Bacillati</taxon>
        <taxon>Bacillota</taxon>
        <taxon>Clostridia</taxon>
        <taxon>Halanaerobiales</taxon>
        <taxon>Halanaerobiaceae</taxon>
        <taxon>Iocasia</taxon>
    </lineage>
</organism>
<dbReference type="InterPro" id="IPR011050">
    <property type="entry name" value="Pectin_lyase_fold/virulence"/>
</dbReference>
<proteinExistence type="predicted"/>
<dbReference type="SUPFAM" id="SSF49265">
    <property type="entry name" value="Fibronectin type III"/>
    <property type="match status" value="2"/>
</dbReference>
<dbReference type="PROSITE" id="PS50853">
    <property type="entry name" value="FN3"/>
    <property type="match status" value="2"/>
</dbReference>
<dbReference type="KEGG" id="ifn:GM661_03680"/>
<dbReference type="SMART" id="SM00060">
    <property type="entry name" value="FN3"/>
    <property type="match status" value="4"/>
</dbReference>
<dbReference type="InterPro" id="IPR036116">
    <property type="entry name" value="FN3_sf"/>
</dbReference>
<dbReference type="InterPro" id="IPR035986">
    <property type="entry name" value="PKD_dom_sf"/>
</dbReference>
<feature type="transmembrane region" description="Helical" evidence="1">
    <location>
        <begin position="20"/>
        <end position="40"/>
    </location>
</feature>
<dbReference type="InterPro" id="IPR003961">
    <property type="entry name" value="FN3_dom"/>
</dbReference>
<dbReference type="SMART" id="SM00089">
    <property type="entry name" value="PKD"/>
    <property type="match status" value="1"/>
</dbReference>
<dbReference type="SUPFAM" id="SSF51126">
    <property type="entry name" value="Pectin lyase-like"/>
    <property type="match status" value="1"/>
</dbReference>
<evidence type="ECO:0000256" key="1">
    <source>
        <dbReference type="SAM" id="Phobius"/>
    </source>
</evidence>
<keyword evidence="1" id="KW-0812">Transmembrane</keyword>
<evidence type="ECO:0000259" key="3">
    <source>
        <dbReference type="PROSITE" id="PS50853"/>
    </source>
</evidence>
<feature type="domain" description="PKD" evidence="2">
    <location>
        <begin position="2561"/>
        <end position="2639"/>
    </location>
</feature>
<protein>
    <submittedName>
        <fullName evidence="4">PKD domain-containing protein</fullName>
    </submittedName>
</protein>
<dbReference type="PANTHER" id="PTHR16897">
    <property type="entry name" value="OS10G0105400 PROTEIN"/>
    <property type="match status" value="1"/>
</dbReference>